<dbReference type="GO" id="GO:0043565">
    <property type="term" value="F:sequence-specific DNA binding"/>
    <property type="evidence" value="ECO:0007669"/>
    <property type="project" value="InterPro"/>
</dbReference>
<dbReference type="Gene3D" id="1.10.10.60">
    <property type="entry name" value="Homeodomain-like"/>
    <property type="match status" value="2"/>
</dbReference>
<dbReference type="PROSITE" id="PS00041">
    <property type="entry name" value="HTH_ARAC_FAMILY_1"/>
    <property type="match status" value="1"/>
</dbReference>
<feature type="domain" description="Fe/B12 periplasmic-binding" evidence="5">
    <location>
        <begin position="301"/>
        <end position="562"/>
    </location>
</feature>
<dbReference type="Pfam" id="PF12833">
    <property type="entry name" value="HTH_18"/>
    <property type="match status" value="1"/>
</dbReference>
<dbReference type="InterPro" id="IPR018062">
    <property type="entry name" value="HTH_AraC-typ_CS"/>
</dbReference>
<dbReference type="PROSITE" id="PS50983">
    <property type="entry name" value="FE_B12_PBP"/>
    <property type="match status" value="1"/>
</dbReference>
<dbReference type="InterPro" id="IPR009057">
    <property type="entry name" value="Homeodomain-like_sf"/>
</dbReference>
<dbReference type="SMART" id="SM00342">
    <property type="entry name" value="HTH_ARAC"/>
    <property type="match status" value="1"/>
</dbReference>
<dbReference type="AlphaFoldDB" id="A0A3D9IRK4"/>
<feature type="domain" description="HTH araC/xylS-type" evidence="4">
    <location>
        <begin position="172"/>
        <end position="270"/>
    </location>
</feature>
<dbReference type="PANTHER" id="PTHR43280">
    <property type="entry name" value="ARAC-FAMILY TRANSCRIPTIONAL REGULATOR"/>
    <property type="match status" value="1"/>
</dbReference>
<keyword evidence="2 6" id="KW-0238">DNA-binding</keyword>
<dbReference type="SUPFAM" id="SSF46689">
    <property type="entry name" value="Homeodomain-like"/>
    <property type="match status" value="2"/>
</dbReference>
<protein>
    <submittedName>
        <fullName evidence="6">AraC-like DNA-binding protein</fullName>
    </submittedName>
</protein>
<dbReference type="Pfam" id="PF01497">
    <property type="entry name" value="Peripla_BP_2"/>
    <property type="match status" value="1"/>
</dbReference>
<proteinExistence type="predicted"/>
<dbReference type="PROSITE" id="PS01124">
    <property type="entry name" value="HTH_ARAC_FAMILY_2"/>
    <property type="match status" value="1"/>
</dbReference>
<dbReference type="InterPro" id="IPR018060">
    <property type="entry name" value="HTH_AraC"/>
</dbReference>
<organism evidence="6 7">
    <name type="scientific">Cohnella phaseoli</name>
    <dbReference type="NCBI Taxonomy" id="456490"/>
    <lineage>
        <taxon>Bacteria</taxon>
        <taxon>Bacillati</taxon>
        <taxon>Bacillota</taxon>
        <taxon>Bacilli</taxon>
        <taxon>Bacillales</taxon>
        <taxon>Paenibacillaceae</taxon>
        <taxon>Cohnella</taxon>
    </lineage>
</organism>
<dbReference type="InterPro" id="IPR002491">
    <property type="entry name" value="ABC_transptr_periplasmic_BD"/>
</dbReference>
<evidence type="ECO:0000259" key="5">
    <source>
        <dbReference type="PROSITE" id="PS50983"/>
    </source>
</evidence>
<reference evidence="6 7" key="1">
    <citation type="submission" date="2018-07" db="EMBL/GenBank/DDBJ databases">
        <title>Genomic Encyclopedia of Type Strains, Phase III (KMG-III): the genomes of soil and plant-associated and newly described type strains.</title>
        <authorList>
            <person name="Whitman W."/>
        </authorList>
    </citation>
    <scope>NUCLEOTIDE SEQUENCE [LARGE SCALE GENOMIC DNA]</scope>
    <source>
        <strain evidence="6 7">CECT 7287</strain>
    </source>
</reference>
<evidence type="ECO:0000313" key="6">
    <source>
        <dbReference type="EMBL" id="RED64372.1"/>
    </source>
</evidence>
<evidence type="ECO:0000256" key="3">
    <source>
        <dbReference type="ARBA" id="ARBA00023163"/>
    </source>
</evidence>
<evidence type="ECO:0000256" key="1">
    <source>
        <dbReference type="ARBA" id="ARBA00023015"/>
    </source>
</evidence>
<dbReference type="OrthoDB" id="2652069at2"/>
<comment type="caution">
    <text evidence="6">The sequence shown here is derived from an EMBL/GenBank/DDBJ whole genome shotgun (WGS) entry which is preliminary data.</text>
</comment>
<dbReference type="Gene3D" id="3.40.50.1980">
    <property type="entry name" value="Nitrogenase molybdenum iron protein domain"/>
    <property type="match status" value="2"/>
</dbReference>
<evidence type="ECO:0000256" key="2">
    <source>
        <dbReference type="ARBA" id="ARBA00023125"/>
    </source>
</evidence>
<dbReference type="RefSeq" id="WP_116063361.1">
    <property type="nucleotide sequence ID" value="NZ_QRDZ01000023.1"/>
</dbReference>
<keyword evidence="1" id="KW-0805">Transcription regulation</keyword>
<evidence type="ECO:0000313" key="7">
    <source>
        <dbReference type="Proteomes" id="UP000256977"/>
    </source>
</evidence>
<name>A0A3D9IRK4_9BACL</name>
<dbReference type="EMBL" id="QRDZ01000023">
    <property type="protein sequence ID" value="RED64372.1"/>
    <property type="molecule type" value="Genomic_DNA"/>
</dbReference>
<dbReference type="Proteomes" id="UP000256977">
    <property type="component" value="Unassembled WGS sequence"/>
</dbReference>
<accession>A0A3D9IRK4</accession>
<dbReference type="GO" id="GO:0003700">
    <property type="term" value="F:DNA-binding transcription factor activity"/>
    <property type="evidence" value="ECO:0007669"/>
    <property type="project" value="InterPro"/>
</dbReference>
<gene>
    <name evidence="6" type="ORF">DFP98_12344</name>
</gene>
<sequence length="571" mass="63381">MLDSKAHRLFWENTFICIRSVRLHYVQPLQPLLYDRLPSSVFLFLCQGRAGIELGDDRLAAERFFALHAGAGARLALYPERRECKCYVVEYGLGPEASGKGLPDAYLDSYGFIPELPLAITELMDKLLQSDRSADTLMQQAIAKGHFYRFVELLLDQLESSALPEPGGDSVSEALQYIHLHYEDEISLEQLADQADSSPRHLGRQFKERMGVSPIDYVIHLRMKKAKRLLASTDASLQEIAESLGYSDSYAFAKMFKKQTGMPPIGYRDLHRRRDGAPTSSSQDVHMLAASRSVQTSTGSVKVPLRPERVVVLYLIGDVLTCGVVPVGISDLYQGASFEAEAAGIPQVGPWYAPDLEAIAALKPDLIVVPSEKTWQQIRHIAPTVCIDAFHDSAEQLATVNASLGRSLDVWSRTEHLLRLAERCKDQLRQAGLQDRTVTIVEGGLKGMSVVCSKWAGRGSQALYHFLGMKAPAFIQSRIDYSGKGNNLIVPLENLASVAGDFLIRSSYPGMDDLSVHEVWRSLPAVNDGRLIELDFGLLYYPDTLSMEQQIVRITERLLNCADRGIGRIGQ</sequence>
<keyword evidence="7" id="KW-1185">Reference proteome</keyword>
<keyword evidence="3" id="KW-0804">Transcription</keyword>
<dbReference type="SUPFAM" id="SSF53807">
    <property type="entry name" value="Helical backbone' metal receptor"/>
    <property type="match status" value="1"/>
</dbReference>
<dbReference type="PANTHER" id="PTHR43280:SF28">
    <property type="entry name" value="HTH-TYPE TRANSCRIPTIONAL ACTIVATOR RHAS"/>
    <property type="match status" value="1"/>
</dbReference>
<evidence type="ECO:0000259" key="4">
    <source>
        <dbReference type="PROSITE" id="PS01124"/>
    </source>
</evidence>